<reference evidence="1" key="1">
    <citation type="submission" date="2020-10" db="EMBL/GenBank/DDBJ databases">
        <authorList>
            <person name="Kikuchi T."/>
        </authorList>
    </citation>
    <scope>NUCLEOTIDE SEQUENCE</scope>
    <source>
        <strain evidence="1">NKZ352</strain>
    </source>
</reference>
<dbReference type="EMBL" id="CAJGYM010000015">
    <property type="protein sequence ID" value="CAD6190452.1"/>
    <property type="molecule type" value="Genomic_DNA"/>
</dbReference>
<comment type="caution">
    <text evidence="1">The sequence shown here is derived from an EMBL/GenBank/DDBJ whole genome shotgun (WGS) entry which is preliminary data.</text>
</comment>
<keyword evidence="2" id="KW-1185">Reference proteome</keyword>
<name>A0A8S1H551_9PELO</name>
<sequence>MFHNVWTEFRHKEIFKNSFQKTISKPFCSKKKLGGLDKGVGSSRPDTVEWILGTEVQVGRTYSNAVRVRQKADSAWLVQIFFKTKNRSATRDGSTSSLHGGLK</sequence>
<accession>A0A8S1H551</accession>
<organism evidence="1 2">
    <name type="scientific">Caenorhabditis auriculariae</name>
    <dbReference type="NCBI Taxonomy" id="2777116"/>
    <lineage>
        <taxon>Eukaryota</taxon>
        <taxon>Metazoa</taxon>
        <taxon>Ecdysozoa</taxon>
        <taxon>Nematoda</taxon>
        <taxon>Chromadorea</taxon>
        <taxon>Rhabditida</taxon>
        <taxon>Rhabditina</taxon>
        <taxon>Rhabditomorpha</taxon>
        <taxon>Rhabditoidea</taxon>
        <taxon>Rhabditidae</taxon>
        <taxon>Peloderinae</taxon>
        <taxon>Caenorhabditis</taxon>
    </lineage>
</organism>
<dbReference type="AlphaFoldDB" id="A0A8S1H551"/>
<gene>
    <name evidence="1" type="ORF">CAUJ_LOCUS6371</name>
</gene>
<dbReference type="Proteomes" id="UP000835052">
    <property type="component" value="Unassembled WGS sequence"/>
</dbReference>
<evidence type="ECO:0000313" key="1">
    <source>
        <dbReference type="EMBL" id="CAD6190452.1"/>
    </source>
</evidence>
<proteinExistence type="predicted"/>
<protein>
    <submittedName>
        <fullName evidence="1">Uncharacterized protein</fullName>
    </submittedName>
</protein>
<evidence type="ECO:0000313" key="2">
    <source>
        <dbReference type="Proteomes" id="UP000835052"/>
    </source>
</evidence>